<dbReference type="GO" id="GO:0098797">
    <property type="term" value="C:plasma membrane protein complex"/>
    <property type="evidence" value="ECO:0007669"/>
    <property type="project" value="TreeGrafter"/>
</dbReference>
<reference evidence="9 10" key="1">
    <citation type="submission" date="2020-08" db="EMBL/GenBank/DDBJ databases">
        <title>Genome sequence of Erysipelothrix inopinata DSM 15511T.</title>
        <authorList>
            <person name="Hyun D.-W."/>
            <person name="Bae J.-W."/>
        </authorList>
    </citation>
    <scope>NUCLEOTIDE SEQUENCE [LARGE SCALE GENOMIC DNA]</scope>
    <source>
        <strain evidence="9 10">DSM 15511</strain>
    </source>
</reference>
<gene>
    <name evidence="9" type="ORF">H9L01_09210</name>
</gene>
<evidence type="ECO:0000313" key="9">
    <source>
        <dbReference type="EMBL" id="QNN60536.1"/>
    </source>
</evidence>
<keyword evidence="6 7" id="KW-0472">Membrane</keyword>
<comment type="similarity">
    <text evidence="2">Belongs to the ABC-4 integral membrane protein family. LolC/E subfamily.</text>
</comment>
<keyword evidence="4 7" id="KW-0812">Transmembrane</keyword>
<dbReference type="Proteomes" id="UP000515928">
    <property type="component" value="Chromosome"/>
</dbReference>
<evidence type="ECO:0000313" key="10">
    <source>
        <dbReference type="Proteomes" id="UP000515928"/>
    </source>
</evidence>
<dbReference type="AlphaFoldDB" id="A0A7G9RY61"/>
<name>A0A7G9RY61_9FIRM</name>
<accession>A0A7G9RY61</accession>
<feature type="domain" description="ABC3 transporter permease C-terminal" evidence="8">
    <location>
        <begin position="265"/>
        <end position="383"/>
    </location>
</feature>
<comment type="subcellular location">
    <subcellularLocation>
        <location evidence="1">Cell membrane</location>
        <topology evidence="1">Multi-pass membrane protein</topology>
    </subcellularLocation>
</comment>
<organism evidence="9 10">
    <name type="scientific">Erysipelothrix inopinata</name>
    <dbReference type="NCBI Taxonomy" id="225084"/>
    <lineage>
        <taxon>Bacteria</taxon>
        <taxon>Bacillati</taxon>
        <taxon>Bacillota</taxon>
        <taxon>Erysipelotrichia</taxon>
        <taxon>Erysipelotrichales</taxon>
        <taxon>Erysipelotrichaceae</taxon>
        <taxon>Erysipelothrix</taxon>
    </lineage>
</organism>
<feature type="transmembrane region" description="Helical" evidence="7">
    <location>
        <begin position="355"/>
        <end position="372"/>
    </location>
</feature>
<sequence>MNTSFKYLYNTFIQKLINMKRIMIVQALLITLVSLIVASNNTIFKFSNDVVDNNMNLRYIEVFSNENLISEETLLEIKDLEYVDSAFYNNLSIASIEEGESGESIFILGIDSESVSAILNKSVLMNDGKIFLNRELEDVFNGAQKYDLSFNVKVTDNSGYRGSIPIELESYYDQPTLSSWNHNVALVSPDTQKSIVMSQLGITEPEYAKLEIGREKLVVIVDDTEHVNEVAHSIESLGNLLTWHSLKANEELPMLANLIRWGMPVITLLLMIVLIVVIRSSSKNQFKRKSKEVAILKTSGYSKKEIVMILLGEYLMVGFLAFIISSLLTALITYILNKVLPQIGYNIQIDMKFRYILLSGTAVLGTVVFTALETITKLTRINIVEVFRYEKE</sequence>
<evidence type="ECO:0000256" key="1">
    <source>
        <dbReference type="ARBA" id="ARBA00004651"/>
    </source>
</evidence>
<evidence type="ECO:0000256" key="5">
    <source>
        <dbReference type="ARBA" id="ARBA00022989"/>
    </source>
</evidence>
<dbReference type="Pfam" id="PF02687">
    <property type="entry name" value="FtsX"/>
    <property type="match status" value="1"/>
</dbReference>
<evidence type="ECO:0000256" key="7">
    <source>
        <dbReference type="SAM" id="Phobius"/>
    </source>
</evidence>
<keyword evidence="3" id="KW-1003">Cell membrane</keyword>
<evidence type="ECO:0000256" key="6">
    <source>
        <dbReference type="ARBA" id="ARBA00023136"/>
    </source>
</evidence>
<dbReference type="InterPro" id="IPR003838">
    <property type="entry name" value="ABC3_permease_C"/>
</dbReference>
<keyword evidence="5 7" id="KW-1133">Transmembrane helix</keyword>
<dbReference type="PANTHER" id="PTHR30489">
    <property type="entry name" value="LIPOPROTEIN-RELEASING SYSTEM TRANSMEMBRANE PROTEIN LOLE"/>
    <property type="match status" value="1"/>
</dbReference>
<feature type="transmembrane region" description="Helical" evidence="7">
    <location>
        <begin position="306"/>
        <end position="335"/>
    </location>
</feature>
<dbReference type="EMBL" id="CP060715">
    <property type="protein sequence ID" value="QNN60536.1"/>
    <property type="molecule type" value="Genomic_DNA"/>
</dbReference>
<proteinExistence type="inferred from homology"/>
<protein>
    <submittedName>
        <fullName evidence="9">ABC transporter permease</fullName>
    </submittedName>
</protein>
<evidence type="ECO:0000256" key="3">
    <source>
        <dbReference type="ARBA" id="ARBA00022475"/>
    </source>
</evidence>
<dbReference type="InterPro" id="IPR051447">
    <property type="entry name" value="Lipoprotein-release_system"/>
</dbReference>
<dbReference type="GO" id="GO:0044874">
    <property type="term" value="P:lipoprotein localization to outer membrane"/>
    <property type="evidence" value="ECO:0007669"/>
    <property type="project" value="TreeGrafter"/>
</dbReference>
<keyword evidence="10" id="KW-1185">Reference proteome</keyword>
<feature type="transmembrane region" description="Helical" evidence="7">
    <location>
        <begin position="258"/>
        <end position="278"/>
    </location>
</feature>
<dbReference type="KEGG" id="eio:H9L01_09210"/>
<dbReference type="PANTHER" id="PTHR30489:SF0">
    <property type="entry name" value="LIPOPROTEIN-RELEASING SYSTEM TRANSMEMBRANE PROTEIN LOLE"/>
    <property type="match status" value="1"/>
</dbReference>
<evidence type="ECO:0000259" key="8">
    <source>
        <dbReference type="Pfam" id="PF02687"/>
    </source>
</evidence>
<dbReference type="RefSeq" id="WP_187533664.1">
    <property type="nucleotide sequence ID" value="NZ_CBCSHU010000010.1"/>
</dbReference>
<evidence type="ECO:0000256" key="2">
    <source>
        <dbReference type="ARBA" id="ARBA00005236"/>
    </source>
</evidence>
<evidence type="ECO:0000256" key="4">
    <source>
        <dbReference type="ARBA" id="ARBA00022692"/>
    </source>
</evidence>